<proteinExistence type="predicted"/>
<accession>A0A5N8WN26</accession>
<protein>
    <submittedName>
        <fullName evidence="1">Uncharacterized protein</fullName>
    </submittedName>
</protein>
<keyword evidence="2" id="KW-1185">Reference proteome</keyword>
<dbReference type="Proteomes" id="UP000373149">
    <property type="component" value="Unassembled WGS sequence"/>
</dbReference>
<dbReference type="EMBL" id="VMNX01000023">
    <property type="protein sequence ID" value="MPY48840.1"/>
    <property type="molecule type" value="Genomic_DNA"/>
</dbReference>
<reference evidence="1 2" key="1">
    <citation type="submission" date="2019-09" db="EMBL/GenBank/DDBJ databases">
        <authorList>
            <person name="Duangmal K."/>
            <person name="Teo W.F.A."/>
            <person name="Lipun K."/>
        </authorList>
    </citation>
    <scope>NUCLEOTIDE SEQUENCE [LARGE SCALE GENOMIC DNA]</scope>
    <source>
        <strain evidence="1 2">K1PN6</strain>
    </source>
</reference>
<gene>
    <name evidence="1" type="ORF">FPZ41_09775</name>
</gene>
<sequence length="83" mass="9004">MLHRREIAERTRPSIALVDHRFAEDMYALRDSVLPSLTLLVSTECLRLGRSRVSGKPQPDVRRGGVLALGRPGGGAVTQAVLG</sequence>
<organism evidence="1 2">
    <name type="scientific">Streptomyces acidicola</name>
    <dbReference type="NCBI Taxonomy" id="2596892"/>
    <lineage>
        <taxon>Bacteria</taxon>
        <taxon>Bacillati</taxon>
        <taxon>Actinomycetota</taxon>
        <taxon>Actinomycetes</taxon>
        <taxon>Kitasatosporales</taxon>
        <taxon>Streptomycetaceae</taxon>
        <taxon>Streptomyces</taxon>
    </lineage>
</organism>
<evidence type="ECO:0000313" key="1">
    <source>
        <dbReference type="EMBL" id="MPY48840.1"/>
    </source>
</evidence>
<name>A0A5N8WN26_9ACTN</name>
<comment type="caution">
    <text evidence="1">The sequence shown here is derived from an EMBL/GenBank/DDBJ whole genome shotgun (WGS) entry which is preliminary data.</text>
</comment>
<evidence type="ECO:0000313" key="2">
    <source>
        <dbReference type="Proteomes" id="UP000373149"/>
    </source>
</evidence>
<dbReference type="AlphaFoldDB" id="A0A5N8WN26"/>